<name>A0A914ID61_GLORO</name>
<feature type="region of interest" description="Disordered" evidence="2">
    <location>
        <begin position="1"/>
        <end position="21"/>
    </location>
</feature>
<proteinExistence type="predicted"/>
<keyword evidence="3" id="KW-1185">Reference proteome</keyword>
<reference evidence="4" key="1">
    <citation type="submission" date="2022-11" db="UniProtKB">
        <authorList>
            <consortium name="WormBaseParasite"/>
        </authorList>
    </citation>
    <scope>IDENTIFICATION</scope>
</reference>
<protein>
    <submittedName>
        <fullName evidence="4">Uncharacterized protein</fullName>
    </submittedName>
</protein>
<evidence type="ECO:0000256" key="2">
    <source>
        <dbReference type="SAM" id="MobiDB-lite"/>
    </source>
</evidence>
<accession>A0A914ID61</accession>
<organism evidence="3 4">
    <name type="scientific">Globodera rostochiensis</name>
    <name type="common">Golden nematode worm</name>
    <name type="synonym">Heterodera rostochiensis</name>
    <dbReference type="NCBI Taxonomy" id="31243"/>
    <lineage>
        <taxon>Eukaryota</taxon>
        <taxon>Metazoa</taxon>
        <taxon>Ecdysozoa</taxon>
        <taxon>Nematoda</taxon>
        <taxon>Chromadorea</taxon>
        <taxon>Rhabditida</taxon>
        <taxon>Tylenchina</taxon>
        <taxon>Tylenchomorpha</taxon>
        <taxon>Tylenchoidea</taxon>
        <taxon>Heteroderidae</taxon>
        <taxon>Heteroderinae</taxon>
        <taxon>Globodera</taxon>
    </lineage>
</organism>
<dbReference type="Proteomes" id="UP000887572">
    <property type="component" value="Unplaced"/>
</dbReference>
<dbReference type="AlphaFoldDB" id="A0A914ID61"/>
<feature type="compositionally biased region" description="Polar residues" evidence="2">
    <location>
        <begin position="1"/>
        <end position="10"/>
    </location>
</feature>
<keyword evidence="1" id="KW-0175">Coiled coil</keyword>
<evidence type="ECO:0000256" key="1">
    <source>
        <dbReference type="SAM" id="Coils"/>
    </source>
</evidence>
<dbReference type="WBParaSite" id="Gr19_v10_g9752.t1">
    <property type="protein sequence ID" value="Gr19_v10_g9752.t1"/>
    <property type="gene ID" value="Gr19_v10_g9752"/>
</dbReference>
<feature type="coiled-coil region" evidence="1">
    <location>
        <begin position="38"/>
        <end position="135"/>
    </location>
</feature>
<evidence type="ECO:0000313" key="4">
    <source>
        <dbReference type="WBParaSite" id="Gr19_v10_g9752.t1"/>
    </source>
</evidence>
<sequence length="272" mass="30793">MSISSESNNGGDIPVDQDPFEELNLSRERIAELERDDEKIMKMKLKEMKQKMKNTKLELNKALRAELEHQKLLIAHNALQAKMEKYQEQQQHNIDAFTEAQKGNVEHFSLLREKIDELERKLKAEQKEHRESERVEQMELKLTEKMEQGTYGYGSWGILFGHEVAGCSHDGANKRLYIGGGGKSTFGGGDVVGCGVNLATRQSSSILPPFCFLNKKQKHGMELIEMATKIKKDRDFVAQADSDRLTTVQVAISKQERQATSDSVPKHCTLST</sequence>
<evidence type="ECO:0000313" key="3">
    <source>
        <dbReference type="Proteomes" id="UP000887572"/>
    </source>
</evidence>